<evidence type="ECO:0000313" key="2">
    <source>
        <dbReference type="Proteomes" id="UP000772434"/>
    </source>
</evidence>
<evidence type="ECO:0000313" key="1">
    <source>
        <dbReference type="EMBL" id="KAF9068491.1"/>
    </source>
</evidence>
<sequence length="241" mass="27148">MPMENAISITTSRDAQLEAASLLSKTLTDLGCAHAYIGGFAWALLGSRRLTEDIDVLIEIENFEGQSILKIRQQLSTLNQQFAEAGLKFYFVKELSGSLTGEQLVRANKGNVMIETLQAGQLGLPKTAGPIYELRVESGPVFNLLHPGVLILTKMNRWSVNRESTRPKTIRKQRSDTNDLRWLVIWLAAEQFTIDFDNYKGKTREQLLGLVSVYRETMCAEDKELMEALKKAMKPADWILL</sequence>
<organism evidence="1 2">
    <name type="scientific">Rhodocollybia butyracea</name>
    <dbReference type="NCBI Taxonomy" id="206335"/>
    <lineage>
        <taxon>Eukaryota</taxon>
        <taxon>Fungi</taxon>
        <taxon>Dikarya</taxon>
        <taxon>Basidiomycota</taxon>
        <taxon>Agaricomycotina</taxon>
        <taxon>Agaricomycetes</taxon>
        <taxon>Agaricomycetidae</taxon>
        <taxon>Agaricales</taxon>
        <taxon>Marasmiineae</taxon>
        <taxon>Omphalotaceae</taxon>
        <taxon>Rhodocollybia</taxon>
    </lineage>
</organism>
<reference evidence="1" key="1">
    <citation type="submission" date="2020-11" db="EMBL/GenBank/DDBJ databases">
        <authorList>
            <consortium name="DOE Joint Genome Institute"/>
            <person name="Ahrendt S."/>
            <person name="Riley R."/>
            <person name="Andreopoulos W."/>
            <person name="Labutti K."/>
            <person name="Pangilinan J."/>
            <person name="Ruiz-Duenas F.J."/>
            <person name="Barrasa J.M."/>
            <person name="Sanchez-Garcia M."/>
            <person name="Camarero S."/>
            <person name="Miyauchi S."/>
            <person name="Serrano A."/>
            <person name="Linde D."/>
            <person name="Babiker R."/>
            <person name="Drula E."/>
            <person name="Ayuso-Fernandez I."/>
            <person name="Pacheco R."/>
            <person name="Padilla G."/>
            <person name="Ferreira P."/>
            <person name="Barriuso J."/>
            <person name="Kellner H."/>
            <person name="Castanera R."/>
            <person name="Alfaro M."/>
            <person name="Ramirez L."/>
            <person name="Pisabarro A.G."/>
            <person name="Kuo A."/>
            <person name="Tritt A."/>
            <person name="Lipzen A."/>
            <person name="He G."/>
            <person name="Yan M."/>
            <person name="Ng V."/>
            <person name="Cullen D."/>
            <person name="Martin F."/>
            <person name="Rosso M.-N."/>
            <person name="Henrissat B."/>
            <person name="Hibbett D."/>
            <person name="Martinez A.T."/>
            <person name="Grigoriev I.V."/>
        </authorList>
    </citation>
    <scope>NUCLEOTIDE SEQUENCE</scope>
    <source>
        <strain evidence="1">AH 40177</strain>
    </source>
</reference>
<comment type="caution">
    <text evidence="1">The sequence shown here is derived from an EMBL/GenBank/DDBJ whole genome shotgun (WGS) entry which is preliminary data.</text>
</comment>
<dbReference type="AlphaFoldDB" id="A0A9P5U6Z2"/>
<dbReference type="InterPro" id="IPR043519">
    <property type="entry name" value="NT_sf"/>
</dbReference>
<name>A0A9P5U6Z2_9AGAR</name>
<proteinExistence type="predicted"/>
<dbReference type="EMBL" id="JADNRY010000060">
    <property type="protein sequence ID" value="KAF9068491.1"/>
    <property type="molecule type" value="Genomic_DNA"/>
</dbReference>
<dbReference type="Proteomes" id="UP000772434">
    <property type="component" value="Unassembled WGS sequence"/>
</dbReference>
<gene>
    <name evidence="1" type="ORF">BDP27DRAFT_1327126</name>
</gene>
<accession>A0A9P5U6Z2</accession>
<dbReference type="OrthoDB" id="10066232at2759"/>
<dbReference type="SUPFAM" id="SSF81301">
    <property type="entry name" value="Nucleotidyltransferase"/>
    <property type="match status" value="1"/>
</dbReference>
<keyword evidence="2" id="KW-1185">Reference proteome</keyword>
<protein>
    <submittedName>
        <fullName evidence="1">Uncharacterized protein</fullName>
    </submittedName>
</protein>